<dbReference type="eggNOG" id="COG0406">
    <property type="taxonomic scope" value="Bacteria"/>
</dbReference>
<dbReference type="EMBL" id="AP012204">
    <property type="protein sequence ID" value="BAK35218.1"/>
    <property type="molecule type" value="Genomic_DNA"/>
</dbReference>
<dbReference type="GO" id="GO:0005737">
    <property type="term" value="C:cytoplasm"/>
    <property type="evidence" value="ECO:0007669"/>
    <property type="project" value="TreeGrafter"/>
</dbReference>
<dbReference type="Pfam" id="PF00300">
    <property type="entry name" value="His_Phos_1"/>
    <property type="match status" value="1"/>
</dbReference>
<dbReference type="KEGG" id="mph:MLP_22040"/>
<name>F5XEK2_MICPN</name>
<gene>
    <name evidence="3" type="ordered locus">MLP_22040</name>
</gene>
<evidence type="ECO:0000256" key="1">
    <source>
        <dbReference type="ARBA" id="ARBA00023152"/>
    </source>
</evidence>
<evidence type="ECO:0000256" key="2">
    <source>
        <dbReference type="ARBA" id="ARBA00023235"/>
    </source>
</evidence>
<dbReference type="InterPro" id="IPR029033">
    <property type="entry name" value="His_PPase_superfam"/>
</dbReference>
<organism evidence="3 4">
    <name type="scientific">Microlunatus phosphovorus (strain ATCC 700054 / DSM 10555 / JCM 9379 / NBRC 101784 / NCIMB 13414 / VKM Ac-1990 / NM-1)</name>
    <dbReference type="NCBI Taxonomy" id="1032480"/>
    <lineage>
        <taxon>Bacteria</taxon>
        <taxon>Bacillati</taxon>
        <taxon>Actinomycetota</taxon>
        <taxon>Actinomycetes</taxon>
        <taxon>Propionibacteriales</taxon>
        <taxon>Propionibacteriaceae</taxon>
        <taxon>Microlunatus</taxon>
    </lineage>
</organism>
<evidence type="ECO:0000313" key="3">
    <source>
        <dbReference type="EMBL" id="BAK35218.1"/>
    </source>
</evidence>
<dbReference type="SMART" id="SM00855">
    <property type="entry name" value="PGAM"/>
    <property type="match status" value="1"/>
</dbReference>
<dbReference type="HOGENOM" id="CLU_096461_0_0_11"/>
<dbReference type="OrthoDB" id="9793115at2"/>
<evidence type="ECO:0008006" key="5">
    <source>
        <dbReference type="Google" id="ProtNLM"/>
    </source>
</evidence>
<dbReference type="InterPro" id="IPR013078">
    <property type="entry name" value="His_Pase_superF_clade-1"/>
</dbReference>
<dbReference type="InterPro" id="IPR050275">
    <property type="entry name" value="PGM_Phosphatase"/>
</dbReference>
<dbReference type="STRING" id="1032480.MLP_22040"/>
<dbReference type="PANTHER" id="PTHR48100">
    <property type="entry name" value="BROAD-SPECIFICITY PHOSPHATASE YOR283W-RELATED"/>
    <property type="match status" value="1"/>
</dbReference>
<dbReference type="PANTHER" id="PTHR48100:SF1">
    <property type="entry name" value="HISTIDINE PHOSPHATASE FAMILY PROTEIN-RELATED"/>
    <property type="match status" value="1"/>
</dbReference>
<dbReference type="Gene3D" id="3.40.50.1240">
    <property type="entry name" value="Phosphoglycerate mutase-like"/>
    <property type="match status" value="1"/>
</dbReference>
<dbReference type="InterPro" id="IPR001345">
    <property type="entry name" value="PG/BPGM_mutase_AS"/>
</dbReference>
<dbReference type="GO" id="GO:0016791">
    <property type="term" value="F:phosphatase activity"/>
    <property type="evidence" value="ECO:0007669"/>
    <property type="project" value="TreeGrafter"/>
</dbReference>
<keyword evidence="2" id="KW-0413">Isomerase</keyword>
<accession>F5XEK2</accession>
<keyword evidence="4" id="KW-1185">Reference proteome</keyword>
<dbReference type="PROSITE" id="PS00175">
    <property type="entry name" value="PG_MUTASE"/>
    <property type="match status" value="1"/>
</dbReference>
<dbReference type="CDD" id="cd07067">
    <property type="entry name" value="HP_PGM_like"/>
    <property type="match status" value="1"/>
</dbReference>
<proteinExistence type="predicted"/>
<dbReference type="SUPFAM" id="SSF53254">
    <property type="entry name" value="Phosphoglycerate mutase-like"/>
    <property type="match status" value="1"/>
</dbReference>
<sequence>MRFVLIRHGQSINNLLWAETGDSIGRHHDPVLSPLGHQQAQLLGDVLADGVLPWRITQLHSSLMTRAVQTAAPLADALDLPLIGHPEAYETGGLYVEEVAGVRIPHRGATAADLQLLSRRLILPDSARADGWFPGPYEDGDALIMDRARRVVADLRARHDDDDVVALVMHGAFFQYLFRALLGIDTMSGWIVKHNTAMTLVADESVGGITIAHRIDWTPHLTDDQLTL</sequence>
<dbReference type="AlphaFoldDB" id="F5XEK2"/>
<keyword evidence="1" id="KW-0324">Glycolysis</keyword>
<reference evidence="3 4" key="1">
    <citation type="submission" date="2011-05" db="EMBL/GenBank/DDBJ databases">
        <title>Whole genome sequence of Microlunatus phosphovorus NM-1.</title>
        <authorList>
            <person name="Hosoyama A."/>
            <person name="Sasaki K."/>
            <person name="Harada T."/>
            <person name="Igarashi R."/>
            <person name="Kawakoshi A."/>
            <person name="Sasagawa M."/>
            <person name="Fukada J."/>
            <person name="Nakamura S."/>
            <person name="Katano Y."/>
            <person name="Hanada S."/>
            <person name="Kamagata Y."/>
            <person name="Nakamura N."/>
            <person name="Yamazaki S."/>
            <person name="Fujita N."/>
        </authorList>
    </citation>
    <scope>NUCLEOTIDE SEQUENCE [LARGE SCALE GENOMIC DNA]</scope>
    <source>
        <strain evidence="4">ATCC 700054 / DSM 10555 / JCM 9379 / NBRC 101784 / NCIMB 13414 / VKM Ac-1990 / NM-1</strain>
    </source>
</reference>
<protein>
    <recommendedName>
        <fullName evidence="5">Phosphoglycerate mutase family protein</fullName>
    </recommendedName>
</protein>
<dbReference type="RefSeq" id="WP_013863090.1">
    <property type="nucleotide sequence ID" value="NC_015635.1"/>
</dbReference>
<dbReference type="Proteomes" id="UP000007947">
    <property type="component" value="Chromosome"/>
</dbReference>
<evidence type="ECO:0000313" key="4">
    <source>
        <dbReference type="Proteomes" id="UP000007947"/>
    </source>
</evidence>